<reference evidence="8" key="1">
    <citation type="submission" date="2012-02" db="EMBL/GenBank/DDBJ databases">
        <title>Complete sequence of Desulfitobacterium dichloroeliminans LMG P-21439.</title>
        <authorList>
            <person name="Lucas S."/>
            <person name="Han J."/>
            <person name="Lapidus A."/>
            <person name="Cheng J.-F."/>
            <person name="Goodwin L."/>
            <person name="Pitluck S."/>
            <person name="Peters L."/>
            <person name="Ovchinnikova G."/>
            <person name="Teshima H."/>
            <person name="Detter J.C."/>
            <person name="Han C."/>
            <person name="Tapia R."/>
            <person name="Land M."/>
            <person name="Hauser L."/>
            <person name="Kyrpides N."/>
            <person name="Ivanova N."/>
            <person name="Pagani I."/>
            <person name="Kruse T."/>
            <person name="de Vos W.M."/>
            <person name="Boon N."/>
            <person name="Smidt H."/>
            <person name="Woyke T."/>
        </authorList>
    </citation>
    <scope>NUCLEOTIDE SEQUENCE [LARGE SCALE GENOMIC DNA]</scope>
    <source>
        <strain evidence="8">LMG P-21439 / DCA1</strain>
    </source>
</reference>
<evidence type="ECO:0000313" key="8">
    <source>
        <dbReference type="Proteomes" id="UP000010797"/>
    </source>
</evidence>
<name>L0FAV9_DESDL</name>
<comment type="function">
    <text evidence="5">Participates in chromosomal partition during cell division. May act via the formation of a condensin-like complex containing Smc and ScpA that pull DNA away from mid-cell into both cell halves.</text>
</comment>
<dbReference type="Gene3D" id="1.10.10.10">
    <property type="entry name" value="Winged helix-like DNA-binding domain superfamily/Winged helix DNA-binding domain"/>
    <property type="match status" value="2"/>
</dbReference>
<gene>
    <name evidence="5" type="primary">scpB</name>
    <name evidence="7" type="ordered locus">Desdi_2372</name>
</gene>
<dbReference type="InterPro" id="IPR036390">
    <property type="entry name" value="WH_DNA-bd_sf"/>
</dbReference>
<evidence type="ECO:0000256" key="3">
    <source>
        <dbReference type="ARBA" id="ARBA00022829"/>
    </source>
</evidence>
<keyword evidence="3 5" id="KW-0159">Chromosome partition</keyword>
<dbReference type="Proteomes" id="UP000010797">
    <property type="component" value="Chromosome"/>
</dbReference>
<dbReference type="EMBL" id="CP003344">
    <property type="protein sequence ID" value="AGA69796.1"/>
    <property type="molecule type" value="Genomic_DNA"/>
</dbReference>
<accession>L0FAV9</accession>
<keyword evidence="2 5" id="KW-0132">Cell division</keyword>
<evidence type="ECO:0000256" key="1">
    <source>
        <dbReference type="ARBA" id="ARBA00022490"/>
    </source>
</evidence>
<keyword evidence="4 5" id="KW-0131">Cell cycle</keyword>
<dbReference type="PANTHER" id="PTHR34298">
    <property type="entry name" value="SEGREGATION AND CONDENSATION PROTEIN B"/>
    <property type="match status" value="1"/>
</dbReference>
<dbReference type="RefSeq" id="WP_015262768.1">
    <property type="nucleotide sequence ID" value="NC_019903.1"/>
</dbReference>
<evidence type="ECO:0000313" key="7">
    <source>
        <dbReference type="EMBL" id="AGA69796.1"/>
    </source>
</evidence>
<keyword evidence="1 5" id="KW-0963">Cytoplasm</keyword>
<dbReference type="GO" id="GO:0051301">
    <property type="term" value="P:cell division"/>
    <property type="evidence" value="ECO:0007669"/>
    <property type="project" value="UniProtKB-KW"/>
</dbReference>
<dbReference type="PANTHER" id="PTHR34298:SF2">
    <property type="entry name" value="SEGREGATION AND CONDENSATION PROTEIN B"/>
    <property type="match status" value="1"/>
</dbReference>
<dbReference type="HOGENOM" id="CLU_045647_5_3_9"/>
<evidence type="ECO:0000256" key="2">
    <source>
        <dbReference type="ARBA" id="ARBA00022618"/>
    </source>
</evidence>
<dbReference type="SUPFAM" id="SSF46785">
    <property type="entry name" value="Winged helix' DNA-binding domain"/>
    <property type="match status" value="2"/>
</dbReference>
<dbReference type="Pfam" id="PF04079">
    <property type="entry name" value="SMC_ScpB"/>
    <property type="match status" value="1"/>
</dbReference>
<evidence type="ECO:0000256" key="4">
    <source>
        <dbReference type="ARBA" id="ARBA00023306"/>
    </source>
</evidence>
<dbReference type="InterPro" id="IPR036388">
    <property type="entry name" value="WH-like_DNA-bd_sf"/>
</dbReference>
<comment type="subunit">
    <text evidence="5">Homodimer. Homodimerization may be required to stabilize the binding of ScpA to the Smc head domains. Component of a cohesin-like complex composed of ScpA, ScpB and the Smc homodimer, in which ScpA and ScpB bind to the head domain of Smc. The presence of the three proteins is required for the association of the complex with DNA.</text>
</comment>
<evidence type="ECO:0000256" key="5">
    <source>
        <dbReference type="HAMAP-Rule" id="MF_01804"/>
    </source>
</evidence>
<dbReference type="NCBIfam" id="TIGR00281">
    <property type="entry name" value="SMC-Scp complex subunit ScpB"/>
    <property type="match status" value="1"/>
</dbReference>
<dbReference type="GO" id="GO:0051304">
    <property type="term" value="P:chromosome separation"/>
    <property type="evidence" value="ECO:0007669"/>
    <property type="project" value="InterPro"/>
</dbReference>
<feature type="compositionally biased region" description="Basic and acidic residues" evidence="6">
    <location>
        <begin position="202"/>
        <end position="212"/>
    </location>
</feature>
<dbReference type="GO" id="GO:0005737">
    <property type="term" value="C:cytoplasm"/>
    <property type="evidence" value="ECO:0007669"/>
    <property type="project" value="UniProtKB-SubCell"/>
</dbReference>
<dbReference type="STRING" id="871963.Desdi_2372"/>
<dbReference type="GO" id="GO:0006260">
    <property type="term" value="P:DNA replication"/>
    <property type="evidence" value="ECO:0007669"/>
    <property type="project" value="UniProtKB-UniRule"/>
</dbReference>
<sequence length="212" mass="23466">MLFREREIAGVEALLFVADHPLTKERLAEILQLSIKEIAEILYELKQRYASPSNGVNLVEVNGGYKLGTKPEMSAFIESLYLQPAQGLSGAALEVLAIIAYKQPVTKGEVDFIRGVQSDRALATLVEKGLVKEVGRKEGPGRPILYGTTEQFLIHFGLKSIEELPQLNFESMREVALAEGLADEYIEDSIEDSIEEPAEGLGEEKTFEPLED</sequence>
<protein>
    <recommendedName>
        <fullName evidence="5">Segregation and condensation protein B</fullName>
    </recommendedName>
</protein>
<evidence type="ECO:0000256" key="6">
    <source>
        <dbReference type="SAM" id="MobiDB-lite"/>
    </source>
</evidence>
<feature type="region of interest" description="Disordered" evidence="6">
    <location>
        <begin position="192"/>
        <end position="212"/>
    </location>
</feature>
<dbReference type="InterPro" id="IPR005234">
    <property type="entry name" value="ScpB_csome_segregation"/>
</dbReference>
<proteinExistence type="inferred from homology"/>
<dbReference type="HAMAP" id="MF_01804">
    <property type="entry name" value="ScpB"/>
    <property type="match status" value="1"/>
</dbReference>
<dbReference type="OrthoDB" id="9806226at2"/>
<organism evidence="7 8">
    <name type="scientific">Desulfitobacterium dichloroeliminans (strain LMG P-21439 / DCA1)</name>
    <dbReference type="NCBI Taxonomy" id="871963"/>
    <lineage>
        <taxon>Bacteria</taxon>
        <taxon>Bacillati</taxon>
        <taxon>Bacillota</taxon>
        <taxon>Clostridia</taxon>
        <taxon>Eubacteriales</taxon>
        <taxon>Desulfitobacteriaceae</taxon>
        <taxon>Desulfitobacterium</taxon>
    </lineage>
</organism>
<comment type="similarity">
    <text evidence="5">Belongs to the ScpB family.</text>
</comment>
<dbReference type="AlphaFoldDB" id="L0FAV9"/>
<dbReference type="eggNOG" id="COG1386">
    <property type="taxonomic scope" value="Bacteria"/>
</dbReference>
<dbReference type="KEGG" id="ddl:Desdi_2372"/>
<comment type="subcellular location">
    <subcellularLocation>
        <location evidence="5">Cytoplasm</location>
    </subcellularLocation>
    <text evidence="5">Associated with two foci at the outer edges of the nucleoid region in young cells, and at four foci within both cell halves in older cells.</text>
</comment>
<keyword evidence="8" id="KW-1185">Reference proteome</keyword>